<dbReference type="EMBL" id="JBHFNS010000084">
    <property type="protein sequence ID" value="MFB2938118.1"/>
    <property type="molecule type" value="Genomic_DNA"/>
</dbReference>
<comment type="caution">
    <text evidence="2">The sequence shown here is derived from an EMBL/GenBank/DDBJ whole genome shotgun (WGS) entry which is preliminary data.</text>
</comment>
<evidence type="ECO:0000313" key="2">
    <source>
        <dbReference type="EMBL" id="MFB2938118.1"/>
    </source>
</evidence>
<evidence type="ECO:0000313" key="3">
    <source>
        <dbReference type="Proteomes" id="UP001576776"/>
    </source>
</evidence>
<keyword evidence="3" id="KW-1185">Reference proteome</keyword>
<gene>
    <name evidence="2" type="ORF">ACE1B6_22965</name>
</gene>
<organism evidence="2 3">
    <name type="scientific">Floridaenema fluviatile BLCC-F154</name>
    <dbReference type="NCBI Taxonomy" id="3153640"/>
    <lineage>
        <taxon>Bacteria</taxon>
        <taxon>Bacillati</taxon>
        <taxon>Cyanobacteriota</taxon>
        <taxon>Cyanophyceae</taxon>
        <taxon>Oscillatoriophycideae</taxon>
        <taxon>Aerosakkonematales</taxon>
        <taxon>Aerosakkonemataceae</taxon>
        <taxon>Floridanema</taxon>
        <taxon>Floridanema fluviatile</taxon>
    </lineage>
</organism>
<dbReference type="Pfam" id="PF01471">
    <property type="entry name" value="PG_binding_1"/>
    <property type="match status" value="1"/>
</dbReference>
<protein>
    <submittedName>
        <fullName evidence="2">Peptidoglycan-binding domain-containing protein</fullName>
    </submittedName>
</protein>
<dbReference type="Gene3D" id="1.10.101.10">
    <property type="entry name" value="PGBD-like superfamily/PGBD"/>
    <property type="match status" value="1"/>
</dbReference>
<name>A0ABV4YHG2_9CYAN</name>
<dbReference type="SUPFAM" id="SSF47090">
    <property type="entry name" value="PGBD-like"/>
    <property type="match status" value="1"/>
</dbReference>
<reference evidence="2 3" key="1">
    <citation type="submission" date="2024-09" db="EMBL/GenBank/DDBJ databases">
        <title>Floridaenema gen nov. (Aerosakkonemataceae, Aerosakkonematales ord. nov., Cyanobacteria) from benthic tropical and subtropical fresh waters, with the description of four new species.</title>
        <authorList>
            <person name="Moretto J.A."/>
            <person name="Berthold D.E."/>
            <person name="Lefler F.W."/>
            <person name="Huang I.-S."/>
            <person name="Laughinghouse H. IV."/>
        </authorList>
    </citation>
    <scope>NUCLEOTIDE SEQUENCE [LARGE SCALE GENOMIC DNA]</scope>
    <source>
        <strain evidence="2 3">BLCC-F154</strain>
    </source>
</reference>
<dbReference type="InterPro" id="IPR036366">
    <property type="entry name" value="PGBDSf"/>
</dbReference>
<proteinExistence type="predicted"/>
<dbReference type="RefSeq" id="WP_413259602.1">
    <property type="nucleotide sequence ID" value="NZ_JBHFNS010000084.1"/>
</dbReference>
<dbReference type="InterPro" id="IPR036365">
    <property type="entry name" value="PGBD-like_sf"/>
</dbReference>
<feature type="domain" description="Peptidoglycan binding-like" evidence="1">
    <location>
        <begin position="47"/>
        <end position="75"/>
    </location>
</feature>
<accession>A0ABV4YHG2</accession>
<dbReference type="Proteomes" id="UP001576776">
    <property type="component" value="Unassembled WGS sequence"/>
</dbReference>
<dbReference type="InterPro" id="IPR002477">
    <property type="entry name" value="Peptidoglycan-bd-like"/>
</dbReference>
<sequence length="93" mass="10712">MINEIDRPEFEKDWRKQYLPIFRPQDVSITAAQAVTYLQKLGDKIKDESELELAIERWQKNLGLQVTGKLDPPTVLTLRGSFLDGVPTLKKTK</sequence>
<evidence type="ECO:0000259" key="1">
    <source>
        <dbReference type="Pfam" id="PF01471"/>
    </source>
</evidence>